<organism evidence="2 3">
    <name type="scientific">Actinophytocola xinjiangensis</name>
    <dbReference type="NCBI Taxonomy" id="485602"/>
    <lineage>
        <taxon>Bacteria</taxon>
        <taxon>Bacillati</taxon>
        <taxon>Actinomycetota</taxon>
        <taxon>Actinomycetes</taxon>
        <taxon>Pseudonocardiales</taxon>
        <taxon>Pseudonocardiaceae</taxon>
    </lineage>
</organism>
<protein>
    <recommendedName>
        <fullName evidence="1">T6SS Phospholipase effector Tle1-like catalytic domain-containing protein</fullName>
    </recommendedName>
</protein>
<keyword evidence="3" id="KW-1185">Reference proteome</keyword>
<sequence>MDLVVLLDGTWNDLNENTNVSQIYERLVAAPGNGHDYRCHYVPGVGTGRFDRLRGGIFGFGLDDNIREGYRFLAANWRSEQDRIFLIGYSRGAFTARSLAGMIAKCGLADLSAIGDEELFARYRDTDAPGLRELREDHGLAATPADHALLDGSRLVRIRFVGVFDTVGALGIPGTLGRWLSRRRYQFHDTQLSGLVDQACHLMAVDERRRQFAPTLWTGVPRPTPGHPTVVEQRWFVGAHGDVGGGGSEQPPLAALTREWLVERAAAAGLAISAEPVPDAAWQGVCHDPSSSGIWRILRLLPGNGPYLRPMHTGADEVLDGSVVRRWGWGAPPYRPANPSLRDWVRQLSGTG</sequence>
<evidence type="ECO:0000259" key="1">
    <source>
        <dbReference type="Pfam" id="PF09994"/>
    </source>
</evidence>
<dbReference type="SUPFAM" id="SSF53474">
    <property type="entry name" value="alpha/beta-Hydrolases"/>
    <property type="match status" value="1"/>
</dbReference>
<evidence type="ECO:0000313" key="3">
    <source>
        <dbReference type="Proteomes" id="UP000185696"/>
    </source>
</evidence>
<dbReference type="PANTHER" id="PTHR33840:SF1">
    <property type="entry name" value="TLE1 PHOSPHOLIPASE DOMAIN-CONTAINING PROTEIN"/>
    <property type="match status" value="1"/>
</dbReference>
<feature type="domain" description="T6SS Phospholipase effector Tle1-like catalytic" evidence="1">
    <location>
        <begin position="3"/>
        <end position="263"/>
    </location>
</feature>
<gene>
    <name evidence="2" type="ORF">BLA60_17185</name>
</gene>
<dbReference type="Proteomes" id="UP000185696">
    <property type="component" value="Unassembled WGS sequence"/>
</dbReference>
<dbReference type="InterPro" id="IPR018712">
    <property type="entry name" value="Tle1-like_cat"/>
</dbReference>
<dbReference type="InterPro" id="IPR029058">
    <property type="entry name" value="AB_hydrolase_fold"/>
</dbReference>
<dbReference type="Pfam" id="PF09994">
    <property type="entry name" value="T6SS_Tle1-like_cat"/>
    <property type="match status" value="1"/>
</dbReference>
<evidence type="ECO:0000313" key="2">
    <source>
        <dbReference type="EMBL" id="OLF10178.1"/>
    </source>
</evidence>
<reference evidence="2 3" key="1">
    <citation type="submission" date="2016-12" db="EMBL/GenBank/DDBJ databases">
        <title>The draft genome sequence of Actinophytocola xinjiangensis.</title>
        <authorList>
            <person name="Wang W."/>
            <person name="Yuan L."/>
        </authorList>
    </citation>
    <scope>NUCLEOTIDE SEQUENCE [LARGE SCALE GENOMIC DNA]</scope>
    <source>
        <strain evidence="2 3">CGMCC 4.4663</strain>
    </source>
</reference>
<dbReference type="PANTHER" id="PTHR33840">
    <property type="match status" value="1"/>
</dbReference>
<comment type="caution">
    <text evidence="2">The sequence shown here is derived from an EMBL/GenBank/DDBJ whole genome shotgun (WGS) entry which is preliminary data.</text>
</comment>
<accession>A0A7Z1AYS3</accession>
<name>A0A7Z1AYS3_9PSEU</name>
<dbReference type="AlphaFoldDB" id="A0A7Z1AYS3"/>
<proteinExistence type="predicted"/>
<dbReference type="EMBL" id="MSIF01000007">
    <property type="protein sequence ID" value="OLF10178.1"/>
    <property type="molecule type" value="Genomic_DNA"/>
</dbReference>